<reference evidence="2 3" key="1">
    <citation type="submission" date="2024-03" db="EMBL/GenBank/DDBJ databases">
        <title>Mouse gut bacterial collection (mGBC) of GemPharmatech.</title>
        <authorList>
            <person name="He Y."/>
            <person name="Dong L."/>
            <person name="Wu D."/>
            <person name="Gao X."/>
            <person name="Lin Z."/>
        </authorList>
    </citation>
    <scope>NUCLEOTIDE SEQUENCE [LARGE SCALE GENOMIC DNA]</scope>
    <source>
        <strain evidence="2 3">61-15</strain>
    </source>
</reference>
<evidence type="ECO:0000256" key="1">
    <source>
        <dbReference type="SAM" id="MobiDB-lite"/>
    </source>
</evidence>
<evidence type="ECO:0000313" key="3">
    <source>
        <dbReference type="Proteomes" id="UP001565283"/>
    </source>
</evidence>
<comment type="caution">
    <text evidence="2">The sequence shown here is derived from an EMBL/GenBank/DDBJ whole genome shotgun (WGS) entry which is preliminary data.</text>
</comment>
<evidence type="ECO:0000313" key="2">
    <source>
        <dbReference type="EMBL" id="MEY8443870.1"/>
    </source>
</evidence>
<feature type="compositionally biased region" description="Basic and acidic residues" evidence="1">
    <location>
        <begin position="117"/>
        <end position="127"/>
    </location>
</feature>
<proteinExistence type="predicted"/>
<keyword evidence="3" id="KW-1185">Reference proteome</keyword>
<feature type="compositionally biased region" description="Basic and acidic residues" evidence="1">
    <location>
        <begin position="184"/>
        <end position="209"/>
    </location>
</feature>
<feature type="compositionally biased region" description="Polar residues" evidence="1">
    <location>
        <begin position="29"/>
        <end position="49"/>
    </location>
</feature>
<dbReference type="EMBL" id="JBCLSH010000020">
    <property type="protein sequence ID" value="MEY8443870.1"/>
    <property type="molecule type" value="Genomic_DNA"/>
</dbReference>
<feature type="region of interest" description="Disordered" evidence="1">
    <location>
        <begin position="177"/>
        <end position="209"/>
    </location>
</feature>
<dbReference type="RefSeq" id="WP_251712132.1">
    <property type="nucleotide sequence ID" value="NZ_CALPDE010000003.1"/>
</dbReference>
<feature type="region of interest" description="Disordered" evidence="1">
    <location>
        <begin position="29"/>
        <end position="165"/>
    </location>
</feature>
<gene>
    <name evidence="2" type="ORF">AALA52_06395</name>
</gene>
<protein>
    <submittedName>
        <fullName evidence="2">Uncharacterized protein</fullName>
    </submittedName>
</protein>
<accession>A0ABV4D7I9</accession>
<organism evidence="2 3">
    <name type="scientific">Lactococcus ileimucosae</name>
    <dbReference type="NCBI Taxonomy" id="2941329"/>
    <lineage>
        <taxon>Bacteria</taxon>
        <taxon>Bacillati</taxon>
        <taxon>Bacillota</taxon>
        <taxon>Bacilli</taxon>
        <taxon>Lactobacillales</taxon>
        <taxon>Streptococcaceae</taxon>
        <taxon>Lactococcus</taxon>
    </lineage>
</organism>
<dbReference type="Proteomes" id="UP001565283">
    <property type="component" value="Unassembled WGS sequence"/>
</dbReference>
<feature type="compositionally biased region" description="Basic and acidic residues" evidence="1">
    <location>
        <begin position="50"/>
        <end position="59"/>
    </location>
</feature>
<sequence>MNQGRRVVFPIIDDDEMLEKDTRVIMTNSQLITKNPSQQDEASFGSVQMSDKKRSDVYKPIKTKVSYSTQHRPLNSNHSGYSSFDKMPKKTSVDESKEKAKREAAVPPKRPKNYVHPLERDKDDFSMRRSSAILNASKSPLGEKKAIEQKPMSPRRPVNNNPIRDMKKRGLNLDEAIISGSPQKAEDKNKTAKNEYFDNKRKNLFDRGL</sequence>
<feature type="compositionally biased region" description="Polar residues" evidence="1">
    <location>
        <begin position="128"/>
        <end position="138"/>
    </location>
</feature>
<name>A0ABV4D7I9_9LACT</name>
<feature type="compositionally biased region" description="Basic and acidic residues" evidence="1">
    <location>
        <begin position="86"/>
        <end position="104"/>
    </location>
</feature>
<feature type="compositionally biased region" description="Polar residues" evidence="1">
    <location>
        <begin position="65"/>
        <end position="82"/>
    </location>
</feature>